<dbReference type="GO" id="GO:0005524">
    <property type="term" value="F:ATP binding"/>
    <property type="evidence" value="ECO:0007669"/>
    <property type="project" value="InterPro"/>
</dbReference>
<evidence type="ECO:0000313" key="1">
    <source>
        <dbReference type="EMBL" id="AFN83139.1"/>
    </source>
</evidence>
<dbReference type="OrthoDB" id="10052040at2759"/>
<dbReference type="AlphaFoldDB" id="I7AN40"/>
<dbReference type="VEuPathDB" id="MicrosporidiaDB:EROM_060450"/>
<dbReference type="Gene3D" id="1.10.560.10">
    <property type="entry name" value="GroEL-like equatorial domain"/>
    <property type="match status" value="1"/>
</dbReference>
<dbReference type="InterPro" id="IPR002423">
    <property type="entry name" value="Cpn60/GroEL/TCP-1"/>
</dbReference>
<name>I7AN40_ENCRO</name>
<dbReference type="SUPFAM" id="SSF48592">
    <property type="entry name" value="GroEL equatorial domain-like"/>
    <property type="match status" value="1"/>
</dbReference>
<dbReference type="EMBL" id="CP003523">
    <property type="protein sequence ID" value="AFN83139.1"/>
    <property type="molecule type" value="Genomic_DNA"/>
</dbReference>
<gene>
    <name evidence="1" type="ordered locus">EROM_060450</name>
</gene>
<dbReference type="GeneID" id="20521442"/>
<sequence length="133" mass="14847">MSRMESGIRGALKSLYISLKNRKYIEGGYSLYRSLISYIREKMNSVSEKDVVGYKVMENSFLNVVKALLRNSGKDIQEELTRILRGGECERVVDNSCVVSAVISNSTVVATSLLLVDEIIKAGKPIKENKPEN</sequence>
<organism evidence="1 2">
    <name type="scientific">Encephalitozoon romaleae (strain SJ-2008)</name>
    <name type="common">Microsporidian parasite</name>
    <dbReference type="NCBI Taxonomy" id="1178016"/>
    <lineage>
        <taxon>Eukaryota</taxon>
        <taxon>Fungi</taxon>
        <taxon>Fungi incertae sedis</taxon>
        <taxon>Microsporidia</taxon>
        <taxon>Unikaryonidae</taxon>
        <taxon>Encephalitozoon</taxon>
    </lineage>
</organism>
<dbReference type="Proteomes" id="UP000010094">
    <property type="component" value="Chromosome VI"/>
</dbReference>
<evidence type="ECO:0000313" key="2">
    <source>
        <dbReference type="Proteomes" id="UP000010094"/>
    </source>
</evidence>
<protein>
    <submittedName>
        <fullName evidence="1">T-complex protein 1 subunit zeta</fullName>
    </submittedName>
</protein>
<proteinExistence type="predicted"/>
<dbReference type="Pfam" id="PF00118">
    <property type="entry name" value="Cpn60_TCP1"/>
    <property type="match status" value="1"/>
</dbReference>
<dbReference type="InterPro" id="IPR027413">
    <property type="entry name" value="GROEL-like_equatorial_sf"/>
</dbReference>
<dbReference type="KEGG" id="ero:EROM_060450"/>
<reference evidence="1 2" key="1">
    <citation type="journal article" date="2012" name="Proc. Natl. Acad. Sci. U.S.A.">
        <title>Gain and loss of multiple functionally related, horizontally transferred genes in the reduced genomes of two microsporidian parasites.</title>
        <authorList>
            <person name="Pombert J.-F."/>
            <person name="Selman M."/>
            <person name="Burki F."/>
            <person name="Bardell F.T."/>
            <person name="Farinelli L."/>
            <person name="Solter L.F."/>
            <person name="Whitman D.W."/>
            <person name="Weiss L.M."/>
            <person name="Corradi N."/>
            <person name="Keeling P.J."/>
        </authorList>
    </citation>
    <scope>NUCLEOTIDE SEQUENCE [LARGE SCALE GENOMIC DNA]</scope>
    <source>
        <strain evidence="1 2">SJ-2008</strain>
    </source>
</reference>
<keyword evidence="2" id="KW-1185">Reference proteome</keyword>
<accession>I7AN40</accession>
<dbReference type="HOGENOM" id="CLU_1906721_0_0_1"/>
<dbReference type="RefSeq" id="XP_009264636.1">
    <property type="nucleotide sequence ID" value="XM_009266361.1"/>
</dbReference>